<dbReference type="Pfam" id="PF00561">
    <property type="entry name" value="Abhydrolase_1"/>
    <property type="match status" value="1"/>
</dbReference>
<dbReference type="InterPro" id="IPR000073">
    <property type="entry name" value="AB_hydrolase_1"/>
</dbReference>
<dbReference type="PANTHER" id="PTHR42886">
    <property type="entry name" value="RE40534P-RELATED"/>
    <property type="match status" value="1"/>
</dbReference>
<dbReference type="KEGG" id="cvr:CHLNCDRAFT_142867"/>
<dbReference type="GO" id="GO:0042171">
    <property type="term" value="F:lysophosphatidic acid acyltransferase activity"/>
    <property type="evidence" value="ECO:0007669"/>
    <property type="project" value="TreeGrafter"/>
</dbReference>
<dbReference type="OrthoDB" id="7457040at2759"/>
<dbReference type="Gene3D" id="3.40.50.1820">
    <property type="entry name" value="alpha/beta hydrolase"/>
    <property type="match status" value="1"/>
</dbReference>
<evidence type="ECO:0000259" key="2">
    <source>
        <dbReference type="Pfam" id="PF00561"/>
    </source>
</evidence>
<evidence type="ECO:0000313" key="4">
    <source>
        <dbReference type="Proteomes" id="UP000008141"/>
    </source>
</evidence>
<protein>
    <recommendedName>
        <fullName evidence="2">AB hydrolase-1 domain-containing protein</fullName>
    </recommendedName>
</protein>
<dbReference type="InterPro" id="IPR029058">
    <property type="entry name" value="AB_hydrolase_fold"/>
</dbReference>
<dbReference type="InterPro" id="IPR000639">
    <property type="entry name" value="Epox_hydrolase-like"/>
</dbReference>
<dbReference type="OMA" id="ARDPIMD"/>
<gene>
    <name evidence="3" type="ORF">CHLNCDRAFT_142867</name>
</gene>
<organism evidence="4">
    <name type="scientific">Chlorella variabilis</name>
    <name type="common">Green alga</name>
    <dbReference type="NCBI Taxonomy" id="554065"/>
    <lineage>
        <taxon>Eukaryota</taxon>
        <taxon>Viridiplantae</taxon>
        <taxon>Chlorophyta</taxon>
        <taxon>core chlorophytes</taxon>
        <taxon>Trebouxiophyceae</taxon>
        <taxon>Chlorellales</taxon>
        <taxon>Chlorellaceae</taxon>
        <taxon>Chlorella clade</taxon>
        <taxon>Chlorella</taxon>
    </lineage>
</organism>
<evidence type="ECO:0000256" key="1">
    <source>
        <dbReference type="ARBA" id="ARBA00038097"/>
    </source>
</evidence>
<dbReference type="PANTHER" id="PTHR42886:SF29">
    <property type="entry name" value="PUMMELIG, ISOFORM A"/>
    <property type="match status" value="1"/>
</dbReference>
<dbReference type="InParanoid" id="E1Z8Y0"/>
<dbReference type="GO" id="GO:0006654">
    <property type="term" value="P:phosphatidic acid biosynthetic process"/>
    <property type="evidence" value="ECO:0007669"/>
    <property type="project" value="TreeGrafter"/>
</dbReference>
<reference evidence="3 4" key="1">
    <citation type="journal article" date="2010" name="Plant Cell">
        <title>The Chlorella variabilis NC64A genome reveals adaptation to photosymbiosis, coevolution with viruses, and cryptic sex.</title>
        <authorList>
            <person name="Blanc G."/>
            <person name="Duncan G."/>
            <person name="Agarkova I."/>
            <person name="Borodovsky M."/>
            <person name="Gurnon J."/>
            <person name="Kuo A."/>
            <person name="Lindquist E."/>
            <person name="Lucas S."/>
            <person name="Pangilinan J."/>
            <person name="Polle J."/>
            <person name="Salamov A."/>
            <person name="Terry A."/>
            <person name="Yamada T."/>
            <person name="Dunigan D.D."/>
            <person name="Grigoriev I.V."/>
            <person name="Claverie J.M."/>
            <person name="Van Etten J.L."/>
        </authorList>
    </citation>
    <scope>NUCLEOTIDE SEQUENCE [LARGE SCALE GENOMIC DNA]</scope>
    <source>
        <strain evidence="3 4">NC64A</strain>
    </source>
</reference>
<dbReference type="FunCoup" id="E1Z8Y0">
    <property type="interactions" value="1326"/>
</dbReference>
<evidence type="ECO:0000313" key="3">
    <source>
        <dbReference type="EMBL" id="EFN57682.1"/>
    </source>
</evidence>
<dbReference type="RefSeq" id="XP_005849784.1">
    <property type="nucleotide sequence ID" value="XM_005849722.1"/>
</dbReference>
<comment type="similarity">
    <text evidence="1">Belongs to the peptidase S33 family. ABHD4/ABHD5 subfamily.</text>
</comment>
<accession>E1Z8Y0</accession>
<dbReference type="AlphaFoldDB" id="E1Z8Y0"/>
<dbReference type="GO" id="GO:0055088">
    <property type="term" value="P:lipid homeostasis"/>
    <property type="evidence" value="ECO:0007669"/>
    <property type="project" value="TreeGrafter"/>
</dbReference>
<dbReference type="PRINTS" id="PR00111">
    <property type="entry name" value="ABHYDROLASE"/>
</dbReference>
<name>E1Z8Y0_CHLVA</name>
<keyword evidence="4" id="KW-1185">Reference proteome</keyword>
<dbReference type="SUPFAM" id="SSF53474">
    <property type="entry name" value="alpha/beta-Hydrolases"/>
    <property type="match status" value="1"/>
</dbReference>
<dbReference type="EMBL" id="GL433839">
    <property type="protein sequence ID" value="EFN57682.1"/>
    <property type="molecule type" value="Genomic_DNA"/>
</dbReference>
<dbReference type="Proteomes" id="UP000008141">
    <property type="component" value="Unassembled WGS sequence"/>
</dbReference>
<proteinExistence type="inferred from homology"/>
<dbReference type="STRING" id="554065.E1Z8Y0"/>
<dbReference type="PRINTS" id="PR00412">
    <property type="entry name" value="EPOXHYDRLASE"/>
</dbReference>
<dbReference type="eggNOG" id="KOG4409">
    <property type="taxonomic scope" value="Eukaryota"/>
</dbReference>
<sequence>MAAATTAQAAHDAPLPWWQRLRWRQTSHAEGVHVERRLLDLLSHGGYEQHDVKVGPGKQDFIHTVTGGQANTASPAFVAVPGYGSGSSFLFKASWPTGGLFDGLSSSFRLFAVDMLGTGLSGRPPFRARSTAEAEAFFVTSLDAWRREQGLDKMVLMGHSMGGYLSACYAMKHPEHVQHLILMCPAGVGRKPEDWQPPEVLRNPWTVRGQLFRFATRVWDWGVTPGSIVRCMGPWGPGMASKYCRSRFTRQQQLTEEEVAVFEQYHYHTIAASGSGEYALRHILQPFAWPRAPLEDRMQQLDVPVTFIYGEHDWMDVKAARRLTAAMAQHRGPKFPADMRVLVTPDAGHYPAIDQPGSVLRQLAETCDAYLPPAAKEALLAAARRQPFHGAVKTDAAGAVEAEMASNPLEAAAHEASEL</sequence>
<feature type="domain" description="AB hydrolase-1" evidence="2">
    <location>
        <begin position="75"/>
        <end position="215"/>
    </location>
</feature>
<dbReference type="GeneID" id="17356908"/>
<dbReference type="GO" id="GO:0004623">
    <property type="term" value="F:phospholipase A2 activity"/>
    <property type="evidence" value="ECO:0007669"/>
    <property type="project" value="TreeGrafter"/>
</dbReference>